<organism evidence="2 4">
    <name type="scientific">Microthlaspi erraticum</name>
    <dbReference type="NCBI Taxonomy" id="1685480"/>
    <lineage>
        <taxon>Eukaryota</taxon>
        <taxon>Viridiplantae</taxon>
        <taxon>Streptophyta</taxon>
        <taxon>Embryophyta</taxon>
        <taxon>Tracheophyta</taxon>
        <taxon>Spermatophyta</taxon>
        <taxon>Magnoliopsida</taxon>
        <taxon>eudicotyledons</taxon>
        <taxon>Gunneridae</taxon>
        <taxon>Pentapetalae</taxon>
        <taxon>rosids</taxon>
        <taxon>malvids</taxon>
        <taxon>Brassicales</taxon>
        <taxon>Brassicaceae</taxon>
        <taxon>Coluteocarpeae</taxon>
        <taxon>Microthlaspi</taxon>
    </lineage>
</organism>
<evidence type="ECO:0000313" key="4">
    <source>
        <dbReference type="Proteomes" id="UP000467841"/>
    </source>
</evidence>
<accession>A0A6D2JME7</accession>
<dbReference type="EMBL" id="CACVBM020001738">
    <property type="protein sequence ID" value="CAA7058783.1"/>
    <property type="molecule type" value="Genomic_DNA"/>
</dbReference>
<dbReference type="InterPro" id="IPR025558">
    <property type="entry name" value="DUF4283"/>
</dbReference>
<dbReference type="EMBL" id="CACVBM020001311">
    <property type="protein sequence ID" value="CAA7044953.1"/>
    <property type="molecule type" value="Genomic_DNA"/>
</dbReference>
<dbReference type="Pfam" id="PF14111">
    <property type="entry name" value="DUF4283"/>
    <property type="match status" value="1"/>
</dbReference>
<dbReference type="Proteomes" id="UP000467841">
    <property type="component" value="Unassembled WGS sequence"/>
</dbReference>
<evidence type="ECO:0000313" key="3">
    <source>
        <dbReference type="EMBL" id="CAA7058783.1"/>
    </source>
</evidence>
<dbReference type="AlphaFoldDB" id="A0A6D2JME7"/>
<evidence type="ECO:0000259" key="1">
    <source>
        <dbReference type="Pfam" id="PF14111"/>
    </source>
</evidence>
<reference evidence="2 4" key="1">
    <citation type="submission" date="2020-01" db="EMBL/GenBank/DDBJ databases">
        <authorList>
            <person name="Mishra B."/>
        </authorList>
    </citation>
    <scope>NUCLEOTIDE SEQUENCE [LARGE SCALE GENOMIC DNA]</scope>
</reference>
<evidence type="ECO:0000313" key="2">
    <source>
        <dbReference type="EMBL" id="CAA7044953.1"/>
    </source>
</evidence>
<keyword evidence="4" id="KW-1185">Reference proteome</keyword>
<name>A0A6D2JME7_9BRAS</name>
<dbReference type="OrthoDB" id="1736272at2759"/>
<feature type="domain" description="DUF4283" evidence="1">
    <location>
        <begin position="38"/>
        <end position="117"/>
    </location>
</feature>
<proteinExistence type="predicted"/>
<gene>
    <name evidence="2" type="ORF">MERR_LOCUS32188</name>
    <name evidence="3" type="ORF">MERR_LOCUS46019</name>
</gene>
<protein>
    <recommendedName>
        <fullName evidence="1">DUF4283 domain-containing protein</fullName>
    </recommendedName>
</protein>
<sequence>MAGRFSYAEKGKAIATSQENLGRKRIRAPEMDTADLIQENSLTLIGRITNPREQRIRSLIPYFTNRWEVKGGLEGSDLGNNCFHFRFTLEEDLKRILANRPYQFAIWMVIVQRWKPIISLAFPSQIPF</sequence>